<sequence>MKCEPTITAVLLVLVAGLSASPAMARDTCLVGHWSPVGNGAAEWVQRQAPGMKMATPQQAASLNLRADGGYSARSQMQAEASSGAMSARSGGSFSAQGGWSSSGGQLTLTPSASSMDGTMQISAGKGPPVGAKMPKAAAQPTTYQYSCSGPTLETRMRIPGVADPIVQRYRRQ</sequence>
<dbReference type="RefSeq" id="WP_162408216.1">
    <property type="nucleotide sequence ID" value="NZ_PDWN01000001.1"/>
</dbReference>
<evidence type="ECO:0000313" key="3">
    <source>
        <dbReference type="EMBL" id="KAF1697590.1"/>
    </source>
</evidence>
<feature type="compositionally biased region" description="Polar residues" evidence="1">
    <location>
        <begin position="106"/>
        <end position="122"/>
    </location>
</feature>
<proteinExistence type="predicted"/>
<keyword evidence="2" id="KW-0732">Signal</keyword>
<feature type="chain" id="PRO_5047361537" evidence="2">
    <location>
        <begin position="26"/>
        <end position="173"/>
    </location>
</feature>
<organism evidence="3 4">
    <name type="scientific">Pseudoxanthomonas daejeonensis</name>
    <dbReference type="NCBI Taxonomy" id="266062"/>
    <lineage>
        <taxon>Bacteria</taxon>
        <taxon>Pseudomonadati</taxon>
        <taxon>Pseudomonadota</taxon>
        <taxon>Gammaproteobacteria</taxon>
        <taxon>Lysobacterales</taxon>
        <taxon>Lysobacteraceae</taxon>
        <taxon>Pseudoxanthomonas</taxon>
    </lineage>
</organism>
<evidence type="ECO:0000256" key="2">
    <source>
        <dbReference type="SAM" id="SignalP"/>
    </source>
</evidence>
<protein>
    <submittedName>
        <fullName evidence="3">Uncharacterized protein</fullName>
    </submittedName>
</protein>
<reference evidence="3 4" key="1">
    <citation type="submission" date="2017-10" db="EMBL/GenBank/DDBJ databases">
        <title>Whole genome sequencing of members of genus Pseudoxanthomonas.</title>
        <authorList>
            <person name="Kumar S."/>
            <person name="Bansal K."/>
            <person name="Kaur A."/>
            <person name="Patil P."/>
            <person name="Sharma S."/>
            <person name="Patil P.B."/>
        </authorList>
    </citation>
    <scope>NUCLEOTIDE SEQUENCE [LARGE SCALE GENOMIC DNA]</scope>
    <source>
        <strain evidence="3 4">DSM 17801</strain>
    </source>
</reference>
<feature type="compositionally biased region" description="Low complexity" evidence="1">
    <location>
        <begin position="79"/>
        <end position="105"/>
    </location>
</feature>
<evidence type="ECO:0000313" key="4">
    <source>
        <dbReference type="Proteomes" id="UP000788419"/>
    </source>
</evidence>
<dbReference type="EMBL" id="PDWN01000001">
    <property type="protein sequence ID" value="KAF1697590.1"/>
    <property type="molecule type" value="Genomic_DNA"/>
</dbReference>
<feature type="signal peptide" evidence="2">
    <location>
        <begin position="1"/>
        <end position="25"/>
    </location>
</feature>
<comment type="caution">
    <text evidence="3">The sequence shown here is derived from an EMBL/GenBank/DDBJ whole genome shotgun (WGS) entry which is preliminary data.</text>
</comment>
<feature type="region of interest" description="Disordered" evidence="1">
    <location>
        <begin position="74"/>
        <end position="140"/>
    </location>
</feature>
<accession>A0ABQ6ZC17</accession>
<gene>
    <name evidence="3" type="ORF">CSC65_01660</name>
</gene>
<dbReference type="Proteomes" id="UP000788419">
    <property type="component" value="Unassembled WGS sequence"/>
</dbReference>
<keyword evidence="4" id="KW-1185">Reference proteome</keyword>
<name>A0ABQ6ZC17_9GAMM</name>
<evidence type="ECO:0000256" key="1">
    <source>
        <dbReference type="SAM" id="MobiDB-lite"/>
    </source>
</evidence>